<evidence type="ECO:0000313" key="4">
    <source>
        <dbReference type="Proteomes" id="UP000027616"/>
    </source>
</evidence>
<dbReference type="HOGENOM" id="CLU_019817_0_0_10"/>
<dbReference type="KEGG" id="rbc:BN938_1652"/>
<protein>
    <recommendedName>
        <fullName evidence="5">DUF349 domain-containing protein</fullName>
    </recommendedName>
</protein>
<keyword evidence="1" id="KW-0175">Coiled coil</keyword>
<gene>
    <name evidence="3" type="ORF">BN938_1652</name>
</gene>
<evidence type="ECO:0000256" key="2">
    <source>
        <dbReference type="SAM" id="MobiDB-lite"/>
    </source>
</evidence>
<sequence>MEEKGLTPEVAPVAEQQVDNTEVAVETAVETPQVSDAQAEDSQTEPANEYAGKSKAELVEMLATALAERAVQQLRTTVEAIKINFYKLHRADVETARASFVEAGGNGEEFTPESDELEVKFKGLISDYRTKRDEYVANIETEKENNYKAKIAIIEEIKELTNSGETLNNTFTTFRELQNRWKEIGIVPQEKIKDLWDTYHHHVENFYNFIKINKELRDLDLRRNYEAKLVLCEEAEALMLEPSAVNAFHKLQKLHEQWREIGPVSLEFKDQIWERFKEASTRVNKRHQDYFDGIKEEQERNLQLKEELCIKVEEFLNQPFTTRREWSDASDAIAEIQKVWKTIGFAPKRENTVIYERFRAACDKFFEAKREYFGGLKSELDDNLQVKVDLCIQAEAISESEDWKAATDAIIELQKKWKQSGAVARKYADDVWKRFRAACDKFFERKAEHFNNVDSKFNENLEAKKQLLKELAEALEDKANLTFDKIKEFQRRWSEVGFVPIKYKEAIANEYKELVDKIFAHLRAGEGERRIERFKERITSIKDGGKGRIGSERDKLFNKVRGLEDDIKVWQNNIGFFARSKNADALVKEVEKKIAKAKAEIAETIEKIKMIDNN</sequence>
<organism evidence="3 4">
    <name type="scientific">Mucinivorans hirudinis</name>
    <dbReference type="NCBI Taxonomy" id="1433126"/>
    <lineage>
        <taxon>Bacteria</taxon>
        <taxon>Pseudomonadati</taxon>
        <taxon>Bacteroidota</taxon>
        <taxon>Bacteroidia</taxon>
        <taxon>Bacteroidales</taxon>
        <taxon>Rikenellaceae</taxon>
        <taxon>Mucinivorans</taxon>
    </lineage>
</organism>
<dbReference type="Pfam" id="PF03993">
    <property type="entry name" value="DUF349"/>
    <property type="match status" value="5"/>
</dbReference>
<evidence type="ECO:0008006" key="5">
    <source>
        <dbReference type="Google" id="ProtNLM"/>
    </source>
</evidence>
<reference evidence="3 4" key="1">
    <citation type="journal article" date="2015" name="Genome Announc.">
        <title>Complete Genome Sequence of the Novel Leech Symbiont Mucinivorans hirudinis M3T.</title>
        <authorList>
            <person name="Nelson M.C."/>
            <person name="Bomar L."/>
            <person name="Graf J."/>
        </authorList>
    </citation>
    <scope>NUCLEOTIDE SEQUENCE [LARGE SCALE GENOMIC DNA]</scope>
    <source>
        <strain evidence="4">M3</strain>
    </source>
</reference>
<accession>A0A060R8G3</accession>
<evidence type="ECO:0000313" key="3">
    <source>
        <dbReference type="EMBL" id="CDN31732.1"/>
    </source>
</evidence>
<dbReference type="OrthoDB" id="5422202at2"/>
<dbReference type="eggNOG" id="COG5107">
    <property type="taxonomic scope" value="Bacteria"/>
</dbReference>
<feature type="coiled-coil region" evidence="1">
    <location>
        <begin position="458"/>
        <end position="492"/>
    </location>
</feature>
<name>A0A060R8G3_9BACT</name>
<feature type="region of interest" description="Disordered" evidence="2">
    <location>
        <begin position="1"/>
        <end position="20"/>
    </location>
</feature>
<evidence type="ECO:0000256" key="1">
    <source>
        <dbReference type="SAM" id="Coils"/>
    </source>
</evidence>
<feature type="coiled-coil region" evidence="1">
    <location>
        <begin position="553"/>
        <end position="614"/>
    </location>
</feature>
<dbReference type="PATRIC" id="fig|1433126.3.peg.1629"/>
<proteinExistence type="predicted"/>
<feature type="region of interest" description="Disordered" evidence="2">
    <location>
        <begin position="29"/>
        <end position="51"/>
    </location>
</feature>
<dbReference type="STRING" id="1433126.BN938_1652"/>
<dbReference type="EMBL" id="HG934468">
    <property type="protein sequence ID" value="CDN31732.1"/>
    <property type="molecule type" value="Genomic_DNA"/>
</dbReference>
<dbReference type="AlphaFoldDB" id="A0A060R8G3"/>
<keyword evidence="4" id="KW-1185">Reference proteome</keyword>
<dbReference type="Proteomes" id="UP000027616">
    <property type="component" value="Chromosome I"/>
</dbReference>
<dbReference type="InterPro" id="IPR007139">
    <property type="entry name" value="DUF349"/>
</dbReference>